<dbReference type="InterPro" id="IPR021834">
    <property type="entry name" value="DUF3426"/>
</dbReference>
<gene>
    <name evidence="4" type="ORF">HGB41_08755</name>
</gene>
<evidence type="ECO:0000259" key="3">
    <source>
        <dbReference type="Pfam" id="PF13719"/>
    </source>
</evidence>
<sequence>MALATQCPHCGTMFRVAADQLKLRGGIVRCGACTQVFDGSAALSDLAAAPAAPPSVRPPAAPAPLPAAPAPVPVPVPVPAAAAVEEAAEEPIYTLEFDHTFSPFGILPQVSSEADAAEAEAEAEAQQGTLPEPQPDAAPEPQPEPVPEPQPEAVPEPQPEPVPEPARDVPAAPMLELSVDEELVAAPAPYDGQAFAEVAESAPAAEPPRAAAKAAARASNMSVPSLLLRESGPSTVTMQAAPIAPPVAPRTPRTRALDARAARRSKLTPTKIEAPKLRVPESDEPEFVRRGRQRERSSKAVRIAMALGSLLLLLGLGAQAVYSFRDTLAARYPGMKPALESVCGLLGCRVALPAQIDQMAVETGELTTLGGTAYSFTTLLRNQGDSVQAWPSIELTLSDADDKPLVRRVFGPRDYLPAGPLLAAGFAARAEQPIKLNFRVEEPAPSGYHIAVFYP</sequence>
<dbReference type="Pfam" id="PF13719">
    <property type="entry name" value="Zn_ribbon_5"/>
    <property type="match status" value="1"/>
</dbReference>
<evidence type="ECO:0000256" key="1">
    <source>
        <dbReference type="SAM" id="MobiDB-lite"/>
    </source>
</evidence>
<dbReference type="InterPro" id="IPR011723">
    <property type="entry name" value="Znf/thioredoxin_put"/>
</dbReference>
<dbReference type="Pfam" id="PF11906">
    <property type="entry name" value="DUF3426"/>
    <property type="match status" value="1"/>
</dbReference>
<keyword evidence="2" id="KW-1133">Transmembrane helix</keyword>
<dbReference type="Proteomes" id="UP000533905">
    <property type="component" value="Unassembled WGS sequence"/>
</dbReference>
<dbReference type="NCBIfam" id="TIGR02098">
    <property type="entry name" value="MJ0042_CXXC"/>
    <property type="match status" value="1"/>
</dbReference>
<feature type="region of interest" description="Disordered" evidence="1">
    <location>
        <begin position="112"/>
        <end position="168"/>
    </location>
</feature>
<feature type="transmembrane region" description="Helical" evidence="2">
    <location>
        <begin position="300"/>
        <end position="322"/>
    </location>
</feature>
<dbReference type="RefSeq" id="WP_171083199.1">
    <property type="nucleotide sequence ID" value="NZ_JABAIV010000002.1"/>
</dbReference>
<comment type="caution">
    <text evidence="4">The sequence shown here is derived from an EMBL/GenBank/DDBJ whole genome shotgun (WGS) entry which is preliminary data.</text>
</comment>
<feature type="compositionally biased region" description="Pro residues" evidence="1">
    <location>
        <begin position="132"/>
        <end position="164"/>
    </location>
</feature>
<keyword evidence="5" id="KW-1185">Reference proteome</keyword>
<dbReference type="AlphaFoldDB" id="A0A7Y2K0B9"/>
<proteinExistence type="predicted"/>
<keyword evidence="2" id="KW-0472">Membrane</keyword>
<reference evidence="4 5" key="1">
    <citation type="submission" date="2020-04" db="EMBL/GenBank/DDBJ databases">
        <title>Massilia sp. nov., a cold adapted bacteria isolated from Arctic soil.</title>
        <authorList>
            <person name="Son J."/>
            <person name="Ka J.-O."/>
        </authorList>
    </citation>
    <scope>NUCLEOTIDE SEQUENCE [LARGE SCALE GENOMIC DNA]</scope>
    <source>
        <strain evidence="4 5">ML15P13</strain>
    </source>
</reference>
<accession>A0A7Y2K0B9</accession>
<name>A0A7Y2K0B9_9BURK</name>
<evidence type="ECO:0000256" key="2">
    <source>
        <dbReference type="SAM" id="Phobius"/>
    </source>
</evidence>
<dbReference type="EMBL" id="JABAIV010000002">
    <property type="protein sequence ID" value="NNG23089.1"/>
    <property type="molecule type" value="Genomic_DNA"/>
</dbReference>
<feature type="domain" description="Zinc finger/thioredoxin putative" evidence="3">
    <location>
        <begin position="3"/>
        <end position="38"/>
    </location>
</feature>
<evidence type="ECO:0000313" key="4">
    <source>
        <dbReference type="EMBL" id="NNG23089.1"/>
    </source>
</evidence>
<protein>
    <submittedName>
        <fullName evidence="4">DUF3426 domain-containing protein</fullName>
    </submittedName>
</protein>
<evidence type="ECO:0000313" key="5">
    <source>
        <dbReference type="Proteomes" id="UP000533905"/>
    </source>
</evidence>
<keyword evidence="2" id="KW-0812">Transmembrane</keyword>
<organism evidence="4 5">
    <name type="scientific">Telluria aromaticivorans</name>
    <dbReference type="NCBI Taxonomy" id="2725995"/>
    <lineage>
        <taxon>Bacteria</taxon>
        <taxon>Pseudomonadati</taxon>
        <taxon>Pseudomonadota</taxon>
        <taxon>Betaproteobacteria</taxon>
        <taxon>Burkholderiales</taxon>
        <taxon>Oxalobacteraceae</taxon>
        <taxon>Telluria group</taxon>
        <taxon>Telluria</taxon>
    </lineage>
</organism>